<keyword evidence="3" id="KW-1185">Reference proteome</keyword>
<reference evidence="2 3" key="1">
    <citation type="submission" date="2018-01" db="EMBL/GenBank/DDBJ databases">
        <title>Comparison of the Chinese Bamboo Partridge and Red Junglefowl genome sequences highlights the importance of demography in genome evolution.</title>
        <authorList>
            <person name="Tiley G.P."/>
            <person name="Kimball R.T."/>
            <person name="Braun E.L."/>
            <person name="Burleigh J.G."/>
        </authorList>
    </citation>
    <scope>NUCLEOTIDE SEQUENCE [LARGE SCALE GENOMIC DNA]</scope>
    <source>
        <strain evidence="2">RTK389</strain>
        <tissue evidence="2">Blood</tissue>
    </source>
</reference>
<name>A0A2P4SCX0_BAMTH</name>
<feature type="region of interest" description="Disordered" evidence="1">
    <location>
        <begin position="36"/>
        <end position="56"/>
    </location>
</feature>
<evidence type="ECO:0000256" key="1">
    <source>
        <dbReference type="SAM" id="MobiDB-lite"/>
    </source>
</evidence>
<evidence type="ECO:0000313" key="3">
    <source>
        <dbReference type="Proteomes" id="UP000237246"/>
    </source>
</evidence>
<gene>
    <name evidence="2" type="ORF">CIB84_014291</name>
</gene>
<comment type="caution">
    <text evidence="2">The sequence shown here is derived from an EMBL/GenBank/DDBJ whole genome shotgun (WGS) entry which is preliminary data.</text>
</comment>
<accession>A0A2P4SCX0</accession>
<evidence type="ECO:0000313" key="2">
    <source>
        <dbReference type="EMBL" id="POI21962.1"/>
    </source>
</evidence>
<sequence>ALLVNQQIGILSMSLREMLECAVLSEAHSHRVCKREERAGERAHPDTKWERVPTGDKGRVELGEATKEILAQGNKNLSNSSSPFHSAI</sequence>
<organism evidence="2 3">
    <name type="scientific">Bambusicola thoracicus</name>
    <name type="common">Chinese bamboo-partridge</name>
    <name type="synonym">Perdix thoracica</name>
    <dbReference type="NCBI Taxonomy" id="9083"/>
    <lineage>
        <taxon>Eukaryota</taxon>
        <taxon>Metazoa</taxon>
        <taxon>Chordata</taxon>
        <taxon>Craniata</taxon>
        <taxon>Vertebrata</taxon>
        <taxon>Euteleostomi</taxon>
        <taxon>Archelosauria</taxon>
        <taxon>Archosauria</taxon>
        <taxon>Dinosauria</taxon>
        <taxon>Saurischia</taxon>
        <taxon>Theropoda</taxon>
        <taxon>Coelurosauria</taxon>
        <taxon>Aves</taxon>
        <taxon>Neognathae</taxon>
        <taxon>Galloanserae</taxon>
        <taxon>Galliformes</taxon>
        <taxon>Phasianidae</taxon>
        <taxon>Perdicinae</taxon>
        <taxon>Bambusicola</taxon>
    </lineage>
</organism>
<dbReference type="EMBL" id="PPHD01063109">
    <property type="protein sequence ID" value="POI21962.1"/>
    <property type="molecule type" value="Genomic_DNA"/>
</dbReference>
<dbReference type="Proteomes" id="UP000237246">
    <property type="component" value="Unassembled WGS sequence"/>
</dbReference>
<dbReference type="AlphaFoldDB" id="A0A2P4SCX0"/>
<feature type="non-terminal residue" evidence="2">
    <location>
        <position position="1"/>
    </location>
</feature>
<proteinExistence type="predicted"/>
<protein>
    <submittedName>
        <fullName evidence="2">Uncharacterized protein</fullName>
    </submittedName>
</protein>